<feature type="compositionally biased region" description="Basic and acidic residues" evidence="5">
    <location>
        <begin position="355"/>
        <end position="392"/>
    </location>
</feature>
<reference evidence="7" key="2">
    <citation type="submission" date="2025-09" db="UniProtKB">
        <authorList>
            <consortium name="Ensembl"/>
        </authorList>
    </citation>
    <scope>IDENTIFICATION</scope>
</reference>
<feature type="region of interest" description="Disordered" evidence="5">
    <location>
        <begin position="334"/>
        <end position="392"/>
    </location>
</feature>
<dbReference type="PANTHER" id="PTHR11242">
    <property type="entry name" value="ARYL HYDROCARBON RECEPTOR INTERACTING PROTEIN RELATED"/>
    <property type="match status" value="1"/>
</dbReference>
<dbReference type="InterPro" id="IPR019734">
    <property type="entry name" value="TPR_rpt"/>
</dbReference>
<dbReference type="GO" id="GO:0003755">
    <property type="term" value="F:peptidyl-prolyl cis-trans isomerase activity"/>
    <property type="evidence" value="ECO:0007669"/>
    <property type="project" value="InterPro"/>
</dbReference>
<evidence type="ECO:0000256" key="3">
    <source>
        <dbReference type="ARBA" id="ARBA00022737"/>
    </source>
</evidence>
<dbReference type="InterPro" id="IPR046357">
    <property type="entry name" value="PPIase_dom_sf"/>
</dbReference>
<dbReference type="FunFam" id="1.25.40.10:FF:000052">
    <property type="entry name" value="Aryl-hydrocarbon-interacting protein-like 1"/>
    <property type="match status" value="1"/>
</dbReference>
<comment type="subcellular location">
    <subcellularLocation>
        <location evidence="1">Cytoplasm</location>
    </subcellularLocation>
</comment>
<dbReference type="InterPro" id="IPR056277">
    <property type="entry name" value="PPIase_AIP"/>
</dbReference>
<evidence type="ECO:0000256" key="2">
    <source>
        <dbReference type="ARBA" id="ARBA00022490"/>
    </source>
</evidence>
<dbReference type="Gene3D" id="1.25.40.10">
    <property type="entry name" value="Tetratricopeptide repeat domain"/>
    <property type="match status" value="2"/>
</dbReference>
<dbReference type="Ensembl" id="ENSMMOT00000001132.1">
    <property type="protein sequence ID" value="ENSMMOP00000001106.1"/>
    <property type="gene ID" value="ENSMMOG00000000943.1"/>
</dbReference>
<dbReference type="SMART" id="SM00028">
    <property type="entry name" value="TPR"/>
    <property type="match status" value="4"/>
</dbReference>
<feature type="domain" description="AIP/AIPL N-terminal FKBP-type PPIase" evidence="6">
    <location>
        <begin position="26"/>
        <end position="155"/>
    </location>
</feature>
<dbReference type="SUPFAM" id="SSF48452">
    <property type="entry name" value="TPR-like"/>
    <property type="match status" value="2"/>
</dbReference>
<evidence type="ECO:0000259" key="6">
    <source>
        <dbReference type="Pfam" id="PF23322"/>
    </source>
</evidence>
<keyword evidence="4" id="KW-0802">TPR repeat</keyword>
<organism evidence="7 8">
    <name type="scientific">Mola mola</name>
    <name type="common">Ocean sunfish</name>
    <name type="synonym">Tetraodon mola</name>
    <dbReference type="NCBI Taxonomy" id="94237"/>
    <lineage>
        <taxon>Eukaryota</taxon>
        <taxon>Metazoa</taxon>
        <taxon>Chordata</taxon>
        <taxon>Craniata</taxon>
        <taxon>Vertebrata</taxon>
        <taxon>Euteleostomi</taxon>
        <taxon>Actinopterygii</taxon>
        <taxon>Neopterygii</taxon>
        <taxon>Teleostei</taxon>
        <taxon>Neoteleostei</taxon>
        <taxon>Acanthomorphata</taxon>
        <taxon>Eupercaria</taxon>
        <taxon>Tetraodontiformes</taxon>
        <taxon>Molidae</taxon>
        <taxon>Mola</taxon>
    </lineage>
</organism>
<sequence>MEETYLMNYPGVRKKILAGGSGPLPHFPPGTKLVFHFQTLLDNFERTVVDDSRLAGRPAEIFVGKMFKMEVWETLLMSMRIGEVAEFWCDATQHTGLYPIVSKGMRLIAQGKDPLEGQRHMCGMGNLFHYHSTGFPDLDELMKTPQPLIFIMELLQVGDPMSYHRESWMMEKDEKLQMVPLLHMQGNALVKRREFREAASKYKEAVLLLKTVQSREMPGDIDYINLGRMIVPLELNYCQCMLELEEYYEVIEHTNELLEKHKCVKGYYKRAKAHAAVWNEKEACRDFNMVARLDATLASLVNREMRALSERLKEKYWEEKEAYWNKLERKEIKNEEEEVENNRNQEDSESPTGKSKGEVGEEKSEAAPEGYKEEALPEATGNKEDPSPSEINKAEGKDWQQMLRLVMLLQNEGNFLIKEKCFEDASKKFKEAIEYVDVLQNMVDQKAEDWGSLEKVRLPLTLNLSQCMLELSQYQRVVELNNKLLERHKNFKAVYQRARAHAALCNEDEARRDFDMVEKLDPNLKPFIRQELKKLAEAMRTMHTCQNKTYWDTTQEKWGSGGSKAKAAGRRRKCSQKATEE</sequence>
<proteinExistence type="predicted"/>
<keyword evidence="3" id="KW-0677">Repeat</keyword>
<dbReference type="STRING" id="94237.ENSMMOP00000001106"/>
<keyword evidence="8" id="KW-1185">Reference proteome</keyword>
<evidence type="ECO:0000256" key="4">
    <source>
        <dbReference type="ARBA" id="ARBA00022803"/>
    </source>
</evidence>
<dbReference type="Pfam" id="PF23322">
    <property type="entry name" value="PPIase_AIP"/>
    <property type="match status" value="1"/>
</dbReference>
<reference evidence="7" key="1">
    <citation type="submission" date="2025-08" db="UniProtKB">
        <authorList>
            <consortium name="Ensembl"/>
        </authorList>
    </citation>
    <scope>IDENTIFICATION</scope>
</reference>
<evidence type="ECO:0000256" key="1">
    <source>
        <dbReference type="ARBA" id="ARBA00004496"/>
    </source>
</evidence>
<dbReference type="InterPro" id="IPR011990">
    <property type="entry name" value="TPR-like_helical_dom_sf"/>
</dbReference>
<protein>
    <recommendedName>
        <fullName evidence="6">AIP/AIPL N-terminal FKBP-type PPIase domain-containing protein</fullName>
    </recommendedName>
</protein>
<dbReference type="InterPro" id="IPR039663">
    <property type="entry name" value="AIP/AIPL1/TTC9"/>
</dbReference>
<dbReference type="OMA" id="MEVWEPM"/>
<evidence type="ECO:0000313" key="7">
    <source>
        <dbReference type="Ensembl" id="ENSMMOP00000001106.1"/>
    </source>
</evidence>
<feature type="region of interest" description="Disordered" evidence="5">
    <location>
        <begin position="556"/>
        <end position="581"/>
    </location>
</feature>
<dbReference type="SUPFAM" id="SSF54534">
    <property type="entry name" value="FKBP-like"/>
    <property type="match status" value="1"/>
</dbReference>
<evidence type="ECO:0000256" key="5">
    <source>
        <dbReference type="SAM" id="MobiDB-lite"/>
    </source>
</evidence>
<dbReference type="PANTHER" id="PTHR11242:SF1">
    <property type="entry name" value="PPIASE FKBP-TYPE DOMAIN-CONTAINING PROTEIN"/>
    <property type="match status" value="1"/>
</dbReference>
<accession>A0A3Q3VJM6</accession>
<dbReference type="Gene3D" id="3.10.50.40">
    <property type="match status" value="1"/>
</dbReference>
<dbReference type="AlphaFoldDB" id="A0A3Q3VJM6"/>
<dbReference type="GO" id="GO:0005737">
    <property type="term" value="C:cytoplasm"/>
    <property type="evidence" value="ECO:0007669"/>
    <property type="project" value="UniProtKB-SubCell"/>
</dbReference>
<evidence type="ECO:0000313" key="8">
    <source>
        <dbReference type="Proteomes" id="UP000261620"/>
    </source>
</evidence>
<dbReference type="Proteomes" id="UP000261620">
    <property type="component" value="Unplaced"/>
</dbReference>
<keyword evidence="2" id="KW-0963">Cytoplasm</keyword>
<name>A0A3Q3VJM6_MOLML</name>